<dbReference type="NCBIfam" id="TIGR01470">
    <property type="entry name" value="cysG_Nterm"/>
    <property type="match status" value="1"/>
</dbReference>
<dbReference type="InterPro" id="IPR036291">
    <property type="entry name" value="NAD(P)-bd_dom_sf"/>
</dbReference>
<dbReference type="EMBL" id="DVHU01000017">
    <property type="protein sequence ID" value="HIR92174.1"/>
    <property type="molecule type" value="Genomic_DNA"/>
</dbReference>
<dbReference type="Proteomes" id="UP000886841">
    <property type="component" value="Unassembled WGS sequence"/>
</dbReference>
<dbReference type="GO" id="GO:0019354">
    <property type="term" value="P:siroheme biosynthetic process"/>
    <property type="evidence" value="ECO:0007669"/>
    <property type="project" value="InterPro"/>
</dbReference>
<evidence type="ECO:0000313" key="8">
    <source>
        <dbReference type="Proteomes" id="UP000886841"/>
    </source>
</evidence>
<comment type="pathway">
    <text evidence="1">Porphyrin-containing compound metabolism; siroheme biosynthesis; sirohydrochlorin from precorrin-2: step 1/1.</text>
</comment>
<evidence type="ECO:0000256" key="2">
    <source>
        <dbReference type="ARBA" id="ARBA00012400"/>
    </source>
</evidence>
<comment type="caution">
    <text evidence="7">The sequence shown here is derived from an EMBL/GenBank/DDBJ whole genome shotgun (WGS) entry which is preliminary data.</text>
</comment>
<dbReference type="InterPro" id="IPR006367">
    <property type="entry name" value="Sirohaem_synthase_N"/>
</dbReference>
<protein>
    <recommendedName>
        <fullName evidence="2">precorrin-2 dehydrogenase</fullName>
        <ecNumber evidence="2">1.3.1.76</ecNumber>
    </recommendedName>
</protein>
<name>A0A9D1EIG6_9FIRM</name>
<organism evidence="7 8">
    <name type="scientific">Candidatus Egerieimonas intestinavium</name>
    <dbReference type="NCBI Taxonomy" id="2840777"/>
    <lineage>
        <taxon>Bacteria</taxon>
        <taxon>Bacillati</taxon>
        <taxon>Bacillota</taxon>
        <taxon>Clostridia</taxon>
        <taxon>Lachnospirales</taxon>
        <taxon>Lachnospiraceae</taxon>
        <taxon>Lachnospiraceae incertae sedis</taxon>
        <taxon>Candidatus Egerieimonas</taxon>
    </lineage>
</organism>
<dbReference type="EC" id="1.3.1.76" evidence="2"/>
<dbReference type="PANTHER" id="PTHR35330">
    <property type="entry name" value="SIROHEME BIOSYNTHESIS PROTEIN MET8"/>
    <property type="match status" value="1"/>
</dbReference>
<comment type="catalytic activity">
    <reaction evidence="6">
        <text>precorrin-2 + NAD(+) = sirohydrochlorin + NADH + 2 H(+)</text>
        <dbReference type="Rhea" id="RHEA:15613"/>
        <dbReference type="ChEBI" id="CHEBI:15378"/>
        <dbReference type="ChEBI" id="CHEBI:57540"/>
        <dbReference type="ChEBI" id="CHEBI:57945"/>
        <dbReference type="ChEBI" id="CHEBI:58351"/>
        <dbReference type="ChEBI" id="CHEBI:58827"/>
        <dbReference type="EC" id="1.3.1.76"/>
    </reaction>
</comment>
<proteinExistence type="predicted"/>
<keyword evidence="3" id="KW-0560">Oxidoreductase</keyword>
<accession>A0A9D1EIG6</accession>
<evidence type="ECO:0000256" key="6">
    <source>
        <dbReference type="ARBA" id="ARBA00047561"/>
    </source>
</evidence>
<keyword evidence="4" id="KW-0520">NAD</keyword>
<evidence type="ECO:0000256" key="4">
    <source>
        <dbReference type="ARBA" id="ARBA00023027"/>
    </source>
</evidence>
<evidence type="ECO:0000256" key="1">
    <source>
        <dbReference type="ARBA" id="ARBA00005010"/>
    </source>
</evidence>
<evidence type="ECO:0000256" key="3">
    <source>
        <dbReference type="ARBA" id="ARBA00023002"/>
    </source>
</evidence>
<dbReference type="AlphaFoldDB" id="A0A9D1EIG6"/>
<dbReference type="SUPFAM" id="SSF51735">
    <property type="entry name" value="NAD(P)-binding Rossmann-fold domains"/>
    <property type="match status" value="1"/>
</dbReference>
<keyword evidence="5" id="KW-0627">Porphyrin biosynthesis</keyword>
<sequence length="161" mass="18045">MKRTESKPLFPLFTDISGYKIVIVGGGSVALRRVRTLLSFASDLTVVAPKVRPELEELAEAGRVRLERRPYRREDLYAAQLVLAATDDRQVNEDVYSACKCLGILVNVASDRRKCDFQFPSVVLKDEISVGITGNGENHRQVKETRKKLEAYLGGEQIYGE</sequence>
<dbReference type="InterPro" id="IPR028161">
    <property type="entry name" value="Met8-like"/>
</dbReference>
<dbReference type="Pfam" id="PF13241">
    <property type="entry name" value="NAD_binding_7"/>
    <property type="match status" value="1"/>
</dbReference>
<evidence type="ECO:0000313" key="7">
    <source>
        <dbReference type="EMBL" id="HIR92174.1"/>
    </source>
</evidence>
<evidence type="ECO:0000256" key="5">
    <source>
        <dbReference type="ARBA" id="ARBA00023244"/>
    </source>
</evidence>
<dbReference type="GO" id="GO:0043115">
    <property type="term" value="F:precorrin-2 dehydrogenase activity"/>
    <property type="evidence" value="ECO:0007669"/>
    <property type="project" value="UniProtKB-EC"/>
</dbReference>
<dbReference type="PANTHER" id="PTHR35330:SF1">
    <property type="entry name" value="SIROHEME BIOSYNTHESIS PROTEIN MET8"/>
    <property type="match status" value="1"/>
</dbReference>
<reference evidence="7" key="2">
    <citation type="journal article" date="2021" name="PeerJ">
        <title>Extensive microbial diversity within the chicken gut microbiome revealed by metagenomics and culture.</title>
        <authorList>
            <person name="Gilroy R."/>
            <person name="Ravi A."/>
            <person name="Getino M."/>
            <person name="Pursley I."/>
            <person name="Horton D.L."/>
            <person name="Alikhan N.F."/>
            <person name="Baker D."/>
            <person name="Gharbi K."/>
            <person name="Hall N."/>
            <person name="Watson M."/>
            <person name="Adriaenssens E.M."/>
            <person name="Foster-Nyarko E."/>
            <person name="Jarju S."/>
            <person name="Secka A."/>
            <person name="Antonio M."/>
            <person name="Oren A."/>
            <person name="Chaudhuri R.R."/>
            <person name="La Ragione R."/>
            <person name="Hildebrand F."/>
            <person name="Pallen M.J."/>
        </authorList>
    </citation>
    <scope>NUCLEOTIDE SEQUENCE</scope>
    <source>
        <strain evidence="7">ChiSxjej1B13-7041</strain>
    </source>
</reference>
<dbReference type="Gene3D" id="3.40.50.720">
    <property type="entry name" value="NAD(P)-binding Rossmann-like Domain"/>
    <property type="match status" value="1"/>
</dbReference>
<gene>
    <name evidence="7" type="ORF">IAB98_01970</name>
</gene>
<reference evidence="7" key="1">
    <citation type="submission" date="2020-10" db="EMBL/GenBank/DDBJ databases">
        <authorList>
            <person name="Gilroy R."/>
        </authorList>
    </citation>
    <scope>NUCLEOTIDE SEQUENCE</scope>
    <source>
        <strain evidence="7">ChiSxjej1B13-7041</strain>
    </source>
</reference>
<dbReference type="GO" id="GO:0004325">
    <property type="term" value="F:ferrochelatase activity"/>
    <property type="evidence" value="ECO:0007669"/>
    <property type="project" value="InterPro"/>
</dbReference>